<reference evidence="2 4" key="2">
    <citation type="journal article" date="2020" name="Int. J. Syst. Evol. Microbiol.">
        <title>Vagococcus xieshaowenii sp. nov., isolated from snow finch (Montifringilla taczanowskii) cloacal content.</title>
        <authorList>
            <person name="Ge Y."/>
            <person name="Yang J."/>
            <person name="Lai X.H."/>
            <person name="Zhang G."/>
            <person name="Jin D."/>
            <person name="Lu S."/>
            <person name="Wang B."/>
            <person name="Huang Y."/>
            <person name="Huang Y."/>
            <person name="Ren Z."/>
            <person name="Zhang X."/>
            <person name="Xu J."/>
        </authorList>
    </citation>
    <scope>NUCLEOTIDE SEQUENCE [LARGE SCALE GENOMIC DNA]</scope>
    <source>
        <strain evidence="4">personal::cf-49</strain>
        <strain evidence="2">Personal::cf-49</strain>
    </source>
</reference>
<evidence type="ECO:0000313" key="2">
    <source>
        <dbReference type="EMBL" id="QCA28234.1"/>
    </source>
</evidence>
<keyword evidence="4" id="KW-1185">Reference proteome</keyword>
<protein>
    <submittedName>
        <fullName evidence="3">Uncharacterized protein</fullName>
    </submittedName>
</protein>
<feature type="transmembrane region" description="Helical" evidence="1">
    <location>
        <begin position="6"/>
        <end position="28"/>
    </location>
</feature>
<evidence type="ECO:0000313" key="3">
    <source>
        <dbReference type="EMBL" id="TFZ41889.1"/>
    </source>
</evidence>
<keyword evidence="1" id="KW-1133">Transmembrane helix</keyword>
<dbReference type="Proteomes" id="UP000296883">
    <property type="component" value="Chromosome"/>
</dbReference>
<dbReference type="RefSeq" id="WP_135254277.1">
    <property type="nucleotide sequence ID" value="NZ_CP038865.1"/>
</dbReference>
<keyword evidence="1" id="KW-0812">Transmembrane</keyword>
<gene>
    <name evidence="3" type="ORF">E4031_04655</name>
    <name evidence="2" type="ORF">E4Z98_02475</name>
</gene>
<dbReference type="Proteomes" id="UP000297725">
    <property type="component" value="Unassembled WGS sequence"/>
</dbReference>
<evidence type="ECO:0000313" key="5">
    <source>
        <dbReference type="Proteomes" id="UP000297725"/>
    </source>
</evidence>
<accession>A0AAJ5EEL4</accession>
<dbReference type="EMBL" id="SRHU01000018">
    <property type="protein sequence ID" value="TFZ41889.1"/>
    <property type="molecule type" value="Genomic_DNA"/>
</dbReference>
<proteinExistence type="predicted"/>
<reference evidence="3 5" key="1">
    <citation type="submission" date="2019-03" db="EMBL/GenBank/DDBJ databases">
        <title>Vagococcus sp. was isolated fron gut of Carduelis flavirostris.</title>
        <authorList>
            <person name="Ge Y."/>
        </authorList>
    </citation>
    <scope>NUCLEOTIDE SEQUENCE [LARGE SCALE GENOMIC DNA]</scope>
    <source>
        <strain evidence="3 5">CF-210</strain>
    </source>
</reference>
<sequence length="125" mass="14363">MNYWSVIVVWLLIMTVLVIIMFITKMIIEIGEGIMAKKKLIKEIKQNFPDAELIDNKDDCLDKFRVWFGNGKGASIIKWTNLYNGDFEIMEIFGNEKDWGMADDVVRVSSIEMVIDVLKGIGGKR</sequence>
<dbReference type="EMBL" id="CP038865">
    <property type="protein sequence ID" value="QCA28234.1"/>
    <property type="molecule type" value="Genomic_DNA"/>
</dbReference>
<dbReference type="AlphaFoldDB" id="A0AAJ5EEL4"/>
<name>A0AAJ5EEL4_9ENTE</name>
<keyword evidence="1" id="KW-0472">Membrane</keyword>
<evidence type="ECO:0000313" key="4">
    <source>
        <dbReference type="Proteomes" id="UP000296883"/>
    </source>
</evidence>
<organism evidence="3 5">
    <name type="scientific">Vagococcus xieshaowenii</name>
    <dbReference type="NCBI Taxonomy" id="2562451"/>
    <lineage>
        <taxon>Bacteria</taxon>
        <taxon>Bacillati</taxon>
        <taxon>Bacillota</taxon>
        <taxon>Bacilli</taxon>
        <taxon>Lactobacillales</taxon>
        <taxon>Enterococcaceae</taxon>
        <taxon>Vagococcus</taxon>
    </lineage>
</organism>
<evidence type="ECO:0000256" key="1">
    <source>
        <dbReference type="SAM" id="Phobius"/>
    </source>
</evidence>